<feature type="binding site" evidence="2">
    <location>
        <position position="70"/>
    </location>
    <ligand>
        <name>substrate</name>
    </ligand>
</feature>
<feature type="binding site" evidence="2">
    <location>
        <position position="38"/>
    </location>
    <ligand>
        <name>substrate</name>
    </ligand>
</feature>
<comment type="caution">
    <text evidence="3">The sequence shown here is derived from an EMBL/GenBank/DDBJ whole genome shotgun (WGS) entry which is preliminary data.</text>
</comment>
<dbReference type="Gene3D" id="3.40.1180.10">
    <property type="entry name" value="Decaprenyl diphosphate synthase-like"/>
    <property type="match status" value="1"/>
</dbReference>
<comment type="subunit">
    <text evidence="2">Homodimer.</text>
</comment>
<dbReference type="EMBL" id="JBHUMB010000005">
    <property type="protein sequence ID" value="MFD2742068.1"/>
    <property type="molecule type" value="Genomic_DNA"/>
</dbReference>
<evidence type="ECO:0000313" key="4">
    <source>
        <dbReference type="Proteomes" id="UP001597418"/>
    </source>
</evidence>
<dbReference type="NCBIfam" id="TIGR00055">
    <property type="entry name" value="uppS"/>
    <property type="match status" value="1"/>
</dbReference>
<organism evidence="3 4">
    <name type="scientific">Sphingobacterium populi</name>
    <dbReference type="NCBI Taxonomy" id="1812824"/>
    <lineage>
        <taxon>Bacteria</taxon>
        <taxon>Pseudomonadati</taxon>
        <taxon>Bacteroidota</taxon>
        <taxon>Sphingobacteriia</taxon>
        <taxon>Sphingobacteriales</taxon>
        <taxon>Sphingobacteriaceae</taxon>
        <taxon>Sphingobacterium</taxon>
    </lineage>
</organism>
<feature type="binding site" evidence="2">
    <location>
        <position position="21"/>
    </location>
    <ligand>
        <name>Mg(2+)</name>
        <dbReference type="ChEBI" id="CHEBI:18420"/>
    </ligand>
</feature>
<evidence type="ECO:0000256" key="2">
    <source>
        <dbReference type="HAMAP-Rule" id="MF_01139"/>
    </source>
</evidence>
<dbReference type="CDD" id="cd00475">
    <property type="entry name" value="Cis_IPPS"/>
    <property type="match status" value="1"/>
</dbReference>
<name>A0ABW5U818_9SPHI</name>
<dbReference type="Proteomes" id="UP001597418">
    <property type="component" value="Unassembled WGS sequence"/>
</dbReference>
<comment type="cofactor">
    <cofactor evidence="2">
        <name>Mg(2+)</name>
        <dbReference type="ChEBI" id="CHEBI:18420"/>
    </cofactor>
    <text evidence="2">Binds 2 magnesium ions per subunit.</text>
</comment>
<keyword evidence="2" id="KW-0460">Magnesium</keyword>
<feature type="binding site" evidence="2">
    <location>
        <position position="34"/>
    </location>
    <ligand>
        <name>substrate</name>
    </ligand>
</feature>
<feature type="binding site" evidence="2">
    <location>
        <position position="208"/>
    </location>
    <ligand>
        <name>Mg(2+)</name>
        <dbReference type="ChEBI" id="CHEBI:18420"/>
    </ligand>
</feature>
<feature type="binding site" evidence="2">
    <location>
        <position position="72"/>
    </location>
    <ligand>
        <name>substrate</name>
    </ligand>
</feature>
<feature type="binding site" evidence="2">
    <location>
        <position position="26"/>
    </location>
    <ligand>
        <name>substrate</name>
    </ligand>
</feature>
<dbReference type="EC" id="2.5.1.-" evidence="2"/>
<protein>
    <recommendedName>
        <fullName evidence="2">Isoprenyl transferase</fullName>
        <ecNumber evidence="2">2.5.1.-</ecNumber>
    </recommendedName>
</protein>
<reference evidence="4" key="1">
    <citation type="journal article" date="2019" name="Int. J. Syst. Evol. Microbiol.">
        <title>The Global Catalogue of Microorganisms (GCM) 10K type strain sequencing project: providing services to taxonomists for standard genome sequencing and annotation.</title>
        <authorList>
            <consortium name="The Broad Institute Genomics Platform"/>
            <consortium name="The Broad Institute Genome Sequencing Center for Infectious Disease"/>
            <person name="Wu L."/>
            <person name="Ma J."/>
        </authorList>
    </citation>
    <scope>NUCLEOTIDE SEQUENCE [LARGE SCALE GENOMIC DNA]</scope>
    <source>
        <strain evidence="4">KCTC 42247</strain>
    </source>
</reference>
<dbReference type="InterPro" id="IPR001441">
    <property type="entry name" value="UPP_synth-like"/>
</dbReference>
<dbReference type="Pfam" id="PF01255">
    <property type="entry name" value="Prenyltransf"/>
    <property type="match status" value="1"/>
</dbReference>
<proteinExistence type="inferred from homology"/>
<comment type="function">
    <text evidence="2">Catalyzes the condensation of isopentenyl diphosphate (IPP) with allylic pyrophosphates generating different type of terpenoids.</text>
</comment>
<feature type="binding site" evidence="2">
    <location>
        <begin position="66"/>
        <end position="68"/>
    </location>
    <ligand>
        <name>substrate</name>
    </ligand>
</feature>
<accession>A0ABW5U818</accession>
<dbReference type="RefSeq" id="WP_380883497.1">
    <property type="nucleotide sequence ID" value="NZ_JBHUMB010000005.1"/>
</dbReference>
<dbReference type="NCBIfam" id="NF011405">
    <property type="entry name" value="PRK14830.1"/>
    <property type="match status" value="1"/>
</dbReference>
<gene>
    <name evidence="3" type="ORF">ACFSQ6_01520</name>
</gene>
<feature type="binding site" evidence="2">
    <location>
        <begin position="22"/>
        <end position="25"/>
    </location>
    <ligand>
        <name>substrate</name>
    </ligand>
</feature>
<feature type="active site" evidence="2">
    <location>
        <position position="21"/>
    </location>
</feature>
<dbReference type="PANTHER" id="PTHR10291">
    <property type="entry name" value="DEHYDRODOLICHYL DIPHOSPHATE SYNTHASE FAMILY MEMBER"/>
    <property type="match status" value="1"/>
</dbReference>
<dbReference type="HAMAP" id="MF_01139">
    <property type="entry name" value="ISPT"/>
    <property type="match status" value="1"/>
</dbReference>
<dbReference type="SUPFAM" id="SSF64005">
    <property type="entry name" value="Undecaprenyl diphosphate synthase"/>
    <property type="match status" value="1"/>
</dbReference>
<sequence length="245" mass="28206">MDFKNKINKDSLPQHIAIIMDGNGRWAREKGEDRVFGHQNGVNSVRETLEGCVEIGVPFVTLYAFSTENWNRPKEEVQALMEILVHSLSTEVETFKKNRVKLHAIGNIDDLPAHCQRTLQETIDQTEDKAVCTLTLALSYGARAEILQATQKIAQRVQAGELATTDITEKLFSENLYTTGLPDPDLMIRTSGEQRISNFMLWQMAYTELVFLPIMWPEFTRENLYECIFNYQNRERRFGKISEQL</sequence>
<dbReference type="InterPro" id="IPR018520">
    <property type="entry name" value="UPP_synth-like_CS"/>
</dbReference>
<evidence type="ECO:0000256" key="1">
    <source>
        <dbReference type="ARBA" id="ARBA00022679"/>
    </source>
</evidence>
<dbReference type="PANTHER" id="PTHR10291:SF0">
    <property type="entry name" value="DEHYDRODOLICHYL DIPHOSPHATE SYNTHASE 2"/>
    <property type="match status" value="1"/>
</dbReference>
<keyword evidence="2" id="KW-0479">Metal-binding</keyword>
<comment type="similarity">
    <text evidence="2">Belongs to the UPP synthase family.</text>
</comment>
<dbReference type="GO" id="GO:0016740">
    <property type="term" value="F:transferase activity"/>
    <property type="evidence" value="ECO:0007669"/>
    <property type="project" value="UniProtKB-KW"/>
</dbReference>
<dbReference type="PROSITE" id="PS01066">
    <property type="entry name" value="UPP_SYNTHASE"/>
    <property type="match status" value="1"/>
</dbReference>
<feature type="active site" description="Proton acceptor" evidence="2">
    <location>
        <position position="69"/>
    </location>
</feature>
<dbReference type="InterPro" id="IPR036424">
    <property type="entry name" value="UPP_synth-like_sf"/>
</dbReference>
<feature type="binding site" evidence="2">
    <location>
        <position position="189"/>
    </location>
    <ligand>
        <name>substrate</name>
    </ligand>
</feature>
<keyword evidence="4" id="KW-1185">Reference proteome</keyword>
<evidence type="ECO:0000313" key="3">
    <source>
        <dbReference type="EMBL" id="MFD2742068.1"/>
    </source>
</evidence>
<feature type="binding site" evidence="2">
    <location>
        <begin position="195"/>
        <end position="197"/>
    </location>
    <ligand>
        <name>substrate</name>
    </ligand>
</feature>
<keyword evidence="1 2" id="KW-0808">Transferase</keyword>